<feature type="transmembrane region" description="Helical" evidence="1">
    <location>
        <begin position="101"/>
        <end position="121"/>
    </location>
</feature>
<dbReference type="Gene3D" id="3.40.50.2000">
    <property type="entry name" value="Glycogen Phosphorylase B"/>
    <property type="match status" value="1"/>
</dbReference>
<dbReference type="GO" id="GO:0016757">
    <property type="term" value="F:glycosyltransferase activity"/>
    <property type="evidence" value="ECO:0007669"/>
    <property type="project" value="UniProtKB-ARBA"/>
</dbReference>
<proteinExistence type="predicted"/>
<dbReference type="InterPro" id="IPR028098">
    <property type="entry name" value="Glyco_trans_4-like_N"/>
</dbReference>
<feature type="transmembrane region" description="Helical" evidence="1">
    <location>
        <begin position="76"/>
        <end position="95"/>
    </location>
</feature>
<feature type="non-terminal residue" evidence="3">
    <location>
        <position position="164"/>
    </location>
</feature>
<reference evidence="3" key="1">
    <citation type="journal article" date="2013" name="Environ. Microbiol.">
        <title>Seasonally variable intestinal metagenomes of the red palm weevil (Rhynchophorus ferrugineus).</title>
        <authorList>
            <person name="Jia S."/>
            <person name="Zhang X."/>
            <person name="Zhang G."/>
            <person name="Yin A."/>
            <person name="Zhang S."/>
            <person name="Li F."/>
            <person name="Wang L."/>
            <person name="Zhao D."/>
            <person name="Yun Q."/>
            <person name="Tala"/>
            <person name="Wang J."/>
            <person name="Sun G."/>
            <person name="Baabdullah M."/>
            <person name="Yu X."/>
            <person name="Hu S."/>
            <person name="Al-Mssallem I.S."/>
            <person name="Yu J."/>
        </authorList>
    </citation>
    <scope>NUCLEOTIDE SEQUENCE</scope>
</reference>
<organism evidence="3">
    <name type="scientific">uncultured Rhodomicrobium sp</name>
    <dbReference type="NCBI Taxonomy" id="337523"/>
    <lineage>
        <taxon>Bacteria</taxon>
        <taxon>Pseudomonadati</taxon>
        <taxon>Pseudomonadota</taxon>
        <taxon>Alphaproteobacteria</taxon>
        <taxon>Hyphomicrobiales</taxon>
        <taxon>Hyphomicrobiaceae</taxon>
        <taxon>Rhodomicrobium</taxon>
        <taxon>environmental samples</taxon>
    </lineage>
</organism>
<protein>
    <submittedName>
        <fullName evidence="3">CAZy families GT4 protein</fullName>
    </submittedName>
</protein>
<evidence type="ECO:0000256" key="1">
    <source>
        <dbReference type="SAM" id="Phobius"/>
    </source>
</evidence>
<dbReference type="Pfam" id="PF13579">
    <property type="entry name" value="Glyco_trans_4_4"/>
    <property type="match status" value="1"/>
</dbReference>
<accession>A0A060CCS2</accession>
<keyword evidence="1" id="KW-1133">Transmembrane helix</keyword>
<dbReference type="AlphaFoldDB" id="A0A060CCS2"/>
<dbReference type="SUPFAM" id="SSF53756">
    <property type="entry name" value="UDP-Glycosyltransferase/glycogen phosphorylase"/>
    <property type="match status" value="1"/>
</dbReference>
<sequence length="164" mass="17960">KTLVIISQTFVPDPAAVGQYMAEVARAMAARGHGVRAYASARGYEDPSKRYPIREDLHGVDVRRFEFASFGKASTLLRVAGTASFMLQAAVALLFQRNLAGVLFTTSPPLMGFVASMIAWLRGVPCAYWAMDLNPDQLIALGKLKKSSLIARSLEWVNRLSSPR</sequence>
<evidence type="ECO:0000313" key="3">
    <source>
        <dbReference type="EMBL" id="AIA94448.1"/>
    </source>
</evidence>
<feature type="non-terminal residue" evidence="3">
    <location>
        <position position="1"/>
    </location>
</feature>
<keyword evidence="1" id="KW-0472">Membrane</keyword>
<keyword evidence="1" id="KW-0812">Transmembrane</keyword>
<dbReference type="EMBL" id="KF127096">
    <property type="protein sequence ID" value="AIA94448.1"/>
    <property type="molecule type" value="Genomic_DNA"/>
</dbReference>
<evidence type="ECO:0000259" key="2">
    <source>
        <dbReference type="Pfam" id="PF13579"/>
    </source>
</evidence>
<feature type="domain" description="Glycosyltransferase subfamily 4-like N-terminal" evidence="2">
    <location>
        <begin position="17"/>
        <end position="136"/>
    </location>
</feature>
<name>A0A060CCS2_9HYPH</name>